<comment type="similarity">
    <text evidence="2">Belongs to the dpy-30 family.</text>
</comment>
<evidence type="ECO:0000256" key="4">
    <source>
        <dbReference type="SAM" id="MobiDB-lite"/>
    </source>
</evidence>
<dbReference type="InterPro" id="IPR049629">
    <property type="entry name" value="DPY30_SDC1_DD"/>
</dbReference>
<evidence type="ECO:0000256" key="1">
    <source>
        <dbReference type="ARBA" id="ARBA00004123"/>
    </source>
</evidence>
<comment type="caution">
    <text evidence="5">The sequence shown here is derived from an EMBL/GenBank/DDBJ whole genome shotgun (WGS) entry which is preliminary data.</text>
</comment>
<proteinExistence type="inferred from homology"/>
<comment type="subcellular location">
    <subcellularLocation>
        <location evidence="1">Nucleus</location>
    </subcellularLocation>
</comment>
<dbReference type="OrthoDB" id="417678at2759"/>
<dbReference type="CDD" id="cd22965">
    <property type="entry name" value="DD_DPY30_SDC1"/>
    <property type="match status" value="1"/>
</dbReference>
<gene>
    <name evidence="5" type="ORF">CDD80_3080</name>
</gene>
<dbReference type="Pfam" id="PF05186">
    <property type="entry name" value="Dpy-30"/>
    <property type="match status" value="1"/>
</dbReference>
<dbReference type="InterPro" id="IPR007858">
    <property type="entry name" value="Dpy-30_motif"/>
</dbReference>
<evidence type="ECO:0000256" key="3">
    <source>
        <dbReference type="ARBA" id="ARBA00023242"/>
    </source>
</evidence>
<evidence type="ECO:0000313" key="5">
    <source>
        <dbReference type="EMBL" id="PHH74449.1"/>
    </source>
</evidence>
<evidence type="ECO:0000256" key="2">
    <source>
        <dbReference type="ARBA" id="ARBA00010849"/>
    </source>
</evidence>
<feature type="compositionally biased region" description="Polar residues" evidence="4">
    <location>
        <begin position="12"/>
        <end position="21"/>
    </location>
</feature>
<keyword evidence="3" id="KW-0539">Nucleus</keyword>
<dbReference type="EMBL" id="NJES01000273">
    <property type="protein sequence ID" value="PHH74449.1"/>
    <property type="molecule type" value="Genomic_DNA"/>
</dbReference>
<accession>A0A2C5XJ99</accession>
<keyword evidence="6" id="KW-1185">Reference proteome</keyword>
<name>A0A2C5XJ99_9HYPO</name>
<dbReference type="Gene3D" id="1.20.890.10">
    <property type="entry name" value="cAMP-dependent protein kinase regulatory subunit, dimerization-anchoring domain"/>
    <property type="match status" value="1"/>
</dbReference>
<dbReference type="STRING" id="2004952.A0A2C5XJ99"/>
<evidence type="ECO:0000313" key="6">
    <source>
        <dbReference type="Proteomes" id="UP000226431"/>
    </source>
</evidence>
<dbReference type="AlphaFoldDB" id="A0A2C5XJ99"/>
<reference evidence="5 6" key="1">
    <citation type="submission" date="2017-06" db="EMBL/GenBank/DDBJ databases">
        <title>Ant-infecting Ophiocordyceps genomes reveal a high diversity of potential behavioral manipulation genes and a possible major role for enterotoxins.</title>
        <authorList>
            <person name="De Bekker C."/>
            <person name="Evans H.C."/>
            <person name="Brachmann A."/>
            <person name="Hughes D.P."/>
        </authorList>
    </citation>
    <scope>NUCLEOTIDE SEQUENCE [LARGE SCALE GENOMIC DNA]</scope>
    <source>
        <strain evidence="5 6">Map16</strain>
    </source>
</reference>
<sequence length="158" mass="16534">MTHLPTFGRLASPTTKTTNKQMAGIAPKEETPLEPAQAPTAPVAMSHPPTDTAAAKDVVMSDAPPDQAAADHSSAPARTGTPAQGSRAASVHPDAGSTIPSEAAPHGDPTRRYLNTKVTASLLEGMKQLAKDQPQDPLRVLGEFLLQKSKELERTGQV</sequence>
<organism evidence="5 6">
    <name type="scientific">Ophiocordyceps camponoti-rufipedis</name>
    <dbReference type="NCBI Taxonomy" id="2004952"/>
    <lineage>
        <taxon>Eukaryota</taxon>
        <taxon>Fungi</taxon>
        <taxon>Dikarya</taxon>
        <taxon>Ascomycota</taxon>
        <taxon>Pezizomycotina</taxon>
        <taxon>Sordariomycetes</taxon>
        <taxon>Hypocreomycetidae</taxon>
        <taxon>Hypocreales</taxon>
        <taxon>Ophiocordycipitaceae</taxon>
        <taxon>Ophiocordyceps</taxon>
    </lineage>
</organism>
<dbReference type="GO" id="GO:0005634">
    <property type="term" value="C:nucleus"/>
    <property type="evidence" value="ECO:0007669"/>
    <property type="project" value="UniProtKB-SubCell"/>
</dbReference>
<feature type="region of interest" description="Disordered" evidence="4">
    <location>
        <begin position="1"/>
        <end position="112"/>
    </location>
</feature>
<dbReference type="Proteomes" id="UP000226431">
    <property type="component" value="Unassembled WGS sequence"/>
</dbReference>
<protein>
    <submittedName>
        <fullName evidence="5">Uncharacterized protein</fullName>
    </submittedName>
</protein>